<dbReference type="FunFam" id="3.30.70.270:FF:000001">
    <property type="entry name" value="Diguanylate cyclase domain protein"/>
    <property type="match status" value="1"/>
</dbReference>
<dbReference type="EMBL" id="CYZV01000014">
    <property type="protein sequence ID" value="CUO13209.1"/>
    <property type="molecule type" value="Genomic_DNA"/>
</dbReference>
<accession>A0A174CLW3</accession>
<evidence type="ECO:0000259" key="3">
    <source>
        <dbReference type="PROSITE" id="PS50887"/>
    </source>
</evidence>
<feature type="repeat" description="TPR" evidence="1">
    <location>
        <begin position="58"/>
        <end position="91"/>
    </location>
</feature>
<dbReference type="Proteomes" id="UP000095558">
    <property type="component" value="Unassembled WGS sequence"/>
</dbReference>
<gene>
    <name evidence="4" type="primary">pleD</name>
    <name evidence="4" type="ORF">ERS852470_01518</name>
</gene>
<reference evidence="4 5" key="1">
    <citation type="submission" date="2015-09" db="EMBL/GenBank/DDBJ databases">
        <authorList>
            <consortium name="Pathogen Informatics"/>
        </authorList>
    </citation>
    <scope>NUCLEOTIDE SEQUENCE [LARGE SCALE GENOMIC DNA]</scope>
    <source>
        <strain evidence="4 5">2789STDY5834855</strain>
    </source>
</reference>
<dbReference type="InterPro" id="IPR011990">
    <property type="entry name" value="TPR-like_helical_dom_sf"/>
</dbReference>
<evidence type="ECO:0000313" key="5">
    <source>
        <dbReference type="Proteomes" id="UP000095558"/>
    </source>
</evidence>
<dbReference type="SMART" id="SM00065">
    <property type="entry name" value="GAF"/>
    <property type="match status" value="1"/>
</dbReference>
<organism evidence="4 5">
    <name type="scientific">Clostridium disporicum</name>
    <dbReference type="NCBI Taxonomy" id="84024"/>
    <lineage>
        <taxon>Bacteria</taxon>
        <taxon>Bacillati</taxon>
        <taxon>Bacillota</taxon>
        <taxon>Clostridia</taxon>
        <taxon>Eubacteriales</taxon>
        <taxon>Clostridiaceae</taxon>
        <taxon>Clostridium</taxon>
    </lineage>
</organism>
<dbReference type="SMART" id="SM00267">
    <property type="entry name" value="GGDEF"/>
    <property type="match status" value="1"/>
</dbReference>
<dbReference type="AlphaFoldDB" id="A0A174CLW3"/>
<dbReference type="PROSITE" id="PS50887">
    <property type="entry name" value="GGDEF"/>
    <property type="match status" value="1"/>
</dbReference>
<dbReference type="GO" id="GO:0052621">
    <property type="term" value="F:diguanylate cyclase activity"/>
    <property type="evidence" value="ECO:0007669"/>
    <property type="project" value="TreeGrafter"/>
</dbReference>
<dbReference type="OrthoDB" id="9805474at2"/>
<dbReference type="InterPro" id="IPR029787">
    <property type="entry name" value="Nucleotide_cyclase"/>
</dbReference>
<dbReference type="CDD" id="cd01949">
    <property type="entry name" value="GGDEF"/>
    <property type="match status" value="1"/>
</dbReference>
<protein>
    <submittedName>
        <fullName evidence="4">Putative ggdef domain-containing protein</fullName>
    </submittedName>
</protein>
<dbReference type="InterPro" id="IPR019734">
    <property type="entry name" value="TPR_rpt"/>
</dbReference>
<dbReference type="SUPFAM" id="SSF55781">
    <property type="entry name" value="GAF domain-like"/>
    <property type="match status" value="1"/>
</dbReference>
<keyword evidence="2" id="KW-0175">Coiled coil</keyword>
<feature type="coiled-coil region" evidence="2">
    <location>
        <begin position="227"/>
        <end position="284"/>
    </location>
</feature>
<dbReference type="Pfam" id="PF00990">
    <property type="entry name" value="GGDEF"/>
    <property type="match status" value="1"/>
</dbReference>
<dbReference type="Gene3D" id="3.30.70.270">
    <property type="match status" value="1"/>
</dbReference>
<proteinExistence type="predicted"/>
<dbReference type="Gene3D" id="3.30.450.40">
    <property type="match status" value="1"/>
</dbReference>
<dbReference type="InterPro" id="IPR050469">
    <property type="entry name" value="Diguanylate_Cyclase"/>
</dbReference>
<dbReference type="NCBIfam" id="TIGR00254">
    <property type="entry name" value="GGDEF"/>
    <property type="match status" value="1"/>
</dbReference>
<dbReference type="Gene3D" id="1.25.40.10">
    <property type="entry name" value="Tetratricopeptide repeat domain"/>
    <property type="match status" value="2"/>
</dbReference>
<evidence type="ECO:0000313" key="4">
    <source>
        <dbReference type="EMBL" id="CUO13209.1"/>
    </source>
</evidence>
<dbReference type="SUPFAM" id="SSF55073">
    <property type="entry name" value="Nucleotide cyclase"/>
    <property type="match status" value="1"/>
</dbReference>
<dbReference type="SUPFAM" id="SSF48452">
    <property type="entry name" value="TPR-like"/>
    <property type="match status" value="2"/>
</dbReference>
<feature type="domain" description="GGDEF" evidence="3">
    <location>
        <begin position="564"/>
        <end position="695"/>
    </location>
</feature>
<dbReference type="InterPro" id="IPR043128">
    <property type="entry name" value="Rev_trsase/Diguanyl_cyclase"/>
</dbReference>
<name>A0A174CLW3_9CLOT</name>
<dbReference type="Pfam" id="PF13185">
    <property type="entry name" value="GAF_2"/>
    <property type="match status" value="1"/>
</dbReference>
<dbReference type="RefSeq" id="WP_052330716.1">
    <property type="nucleotide sequence ID" value="NZ_CYZV01000014.1"/>
</dbReference>
<dbReference type="InterPro" id="IPR003018">
    <property type="entry name" value="GAF"/>
</dbReference>
<dbReference type="PROSITE" id="PS50005">
    <property type="entry name" value="TPR"/>
    <property type="match status" value="1"/>
</dbReference>
<dbReference type="PANTHER" id="PTHR45138:SF9">
    <property type="entry name" value="DIGUANYLATE CYCLASE DGCM-RELATED"/>
    <property type="match status" value="1"/>
</dbReference>
<sequence length="695" mass="81810">MITDNRVSKEEFERLRNDQSYVKVIINKINFFNNKVAKEVLNELIIFSKKNNLEDVYSWTLYKLGKIYVVEDLYQNADELFNEAYEIFAKNNNINGMISVITGFIGSKCMQHKYAEAIQWGVKAMELAEEANNIELLITIKGNLAGVYIVIEEYEKAIEILEQIEQLPWIGTDINKVAIYLNRAICEQSINNLDNALYYIDHIEKLALQHPHYSLNWLLEKAKIYIKKGLTKKAEEMLLEVSKKRQEIEDVEFDSESLIYLSKIDVINEKYQSAIERLNNIETKVLEDRELTNIKIMYNIYNLAYKGLKEYEKAYCYLEKWIEIEKQLRKIQEKAIFTVLDEQKKNMLDKNYKMLYEQNQLIYKIGQNIISNLNKKDIFKVIAEEIKNILNYDIIQIIVYNEETKTYQYQLVIEEDEIINLNSVDICDGGFASYSIKRKEDILINDVENQYYRYIDDHDKYLKEKFNWRAEKFTKSLMFVPMIIKDKVVGDLCIQKYEKNAFDLSDLSTFKILSTYIAIALDNSSLYKKVHYNANYDSLTGIYNRRKIIENINKLKERSDYECENYYIAMMDIDNFKKINDVYGHIIGDKVLVESASLIRNLIGPEDIVGRYGGEEFIIILKNRNNNFKDTLERIRRGIEQLSIEINNDEYINITVSIGVAKFDVKNMTLEENIALADKSLYKAKNLGKNIVVYW</sequence>
<evidence type="ECO:0000256" key="2">
    <source>
        <dbReference type="SAM" id="Coils"/>
    </source>
</evidence>
<dbReference type="GeneID" id="83013582"/>
<evidence type="ECO:0000256" key="1">
    <source>
        <dbReference type="PROSITE-ProRule" id="PRU00339"/>
    </source>
</evidence>
<dbReference type="InterPro" id="IPR029016">
    <property type="entry name" value="GAF-like_dom_sf"/>
</dbReference>
<keyword evidence="1" id="KW-0802">TPR repeat</keyword>
<dbReference type="InterPro" id="IPR000160">
    <property type="entry name" value="GGDEF_dom"/>
</dbReference>
<dbReference type="PANTHER" id="PTHR45138">
    <property type="entry name" value="REGULATORY COMPONENTS OF SENSORY TRANSDUCTION SYSTEM"/>
    <property type="match status" value="1"/>
</dbReference>